<dbReference type="OrthoDB" id="5291956at2"/>
<dbReference type="PANTHER" id="PTHR32432">
    <property type="entry name" value="CELL DIVISION PROTEIN FTSA-RELATED"/>
    <property type="match status" value="1"/>
</dbReference>
<dbReference type="EMBL" id="SMFV01000001">
    <property type="protein sequence ID" value="TCK06479.1"/>
    <property type="molecule type" value="Genomic_DNA"/>
</dbReference>
<dbReference type="InterPro" id="IPR005883">
    <property type="entry name" value="PilM"/>
</dbReference>
<dbReference type="NCBIfam" id="TIGR01175">
    <property type="entry name" value="pilM"/>
    <property type="match status" value="1"/>
</dbReference>
<name>A0A4R1GKC7_9BACT</name>
<dbReference type="PANTHER" id="PTHR32432:SF3">
    <property type="entry name" value="ETHANOLAMINE UTILIZATION PROTEIN EUTJ"/>
    <property type="match status" value="1"/>
</dbReference>
<evidence type="ECO:0000313" key="2">
    <source>
        <dbReference type="Proteomes" id="UP000295777"/>
    </source>
</evidence>
<dbReference type="InterPro" id="IPR050696">
    <property type="entry name" value="FtsA/MreB"/>
</dbReference>
<accession>A0A4R1GKC7</accession>
<dbReference type="Proteomes" id="UP000295777">
    <property type="component" value="Unassembled WGS sequence"/>
</dbReference>
<reference evidence="1 2" key="1">
    <citation type="submission" date="2019-03" db="EMBL/GenBank/DDBJ databases">
        <title>Genomic Encyclopedia of Archaeal and Bacterial Type Strains, Phase II (KMG-II): from individual species to whole genera.</title>
        <authorList>
            <person name="Goeker M."/>
        </authorList>
    </citation>
    <scope>NUCLEOTIDE SEQUENCE [LARGE SCALE GENOMIC DNA]</scope>
    <source>
        <strain evidence="1 2">DSM 24425</strain>
    </source>
</reference>
<dbReference type="Gene3D" id="3.30.420.40">
    <property type="match status" value="2"/>
</dbReference>
<evidence type="ECO:0000313" key="1">
    <source>
        <dbReference type="EMBL" id="TCK06479.1"/>
    </source>
</evidence>
<dbReference type="AlphaFoldDB" id="A0A4R1GKC7"/>
<proteinExistence type="predicted"/>
<dbReference type="SUPFAM" id="SSF53067">
    <property type="entry name" value="Actin-like ATPase domain"/>
    <property type="match status" value="2"/>
</dbReference>
<gene>
    <name evidence="1" type="ORF">CLV27_0280</name>
</gene>
<dbReference type="CDD" id="cd24049">
    <property type="entry name" value="ASKHA_NBD_PilM"/>
    <property type="match status" value="1"/>
</dbReference>
<protein>
    <submittedName>
        <fullName evidence="1">Type IV pilus assembly protein PilM</fullName>
    </submittedName>
</protein>
<comment type="caution">
    <text evidence="1">The sequence shown here is derived from an EMBL/GenBank/DDBJ whole genome shotgun (WGS) entry which is preliminary data.</text>
</comment>
<dbReference type="Gene3D" id="3.30.1490.300">
    <property type="match status" value="1"/>
</dbReference>
<organism evidence="1 2">
    <name type="scientific">Phorcysia thermohydrogeniphila</name>
    <dbReference type="NCBI Taxonomy" id="936138"/>
    <lineage>
        <taxon>Bacteria</taxon>
        <taxon>Pseudomonadati</taxon>
        <taxon>Aquificota</taxon>
        <taxon>Aquificia</taxon>
        <taxon>Desulfurobacteriales</taxon>
        <taxon>Desulfurobacteriaceae</taxon>
        <taxon>Phorcysia</taxon>
    </lineage>
</organism>
<sequence>MKWLIRFLKGGGYHLPAIDIGTYSLKLVQLEKKKNAFKPVVYGELVYDEQVFAGTEIIDRFVLANYIRQLIEENNVSERDVAIHVPLAACFYSVISIPSSKNPEEAVMNYMQSIITPEELSQVKIDYKILPISIEQDTVDIAIAAVKKDFLDERISVLTHAGLNPVVIDIEPAAINNQFYLNHPESTNVPVCIVDIGASFTKIVISFGGYPYTTRNLELGGFSITEQLQKEFMLSMEDAEELKRGNNVKEITYEEAFERVITKSIKKIATETMWTIENFKDRFNLDVDTIYLYGGSSKIRGLVEEFRMLTGKDVLVGFPFSFAGIAGYEEYEVAVGLSLRYKGDSNAKV</sequence>
<dbReference type="PIRSF" id="PIRSF019169">
    <property type="entry name" value="PilM"/>
    <property type="match status" value="1"/>
</dbReference>
<dbReference type="RefSeq" id="WP_132525059.1">
    <property type="nucleotide sequence ID" value="NZ_SMFV01000001.1"/>
</dbReference>
<dbReference type="InterPro" id="IPR043129">
    <property type="entry name" value="ATPase_NBD"/>
</dbReference>
<dbReference type="Pfam" id="PF11104">
    <property type="entry name" value="PilM_2"/>
    <property type="match status" value="1"/>
</dbReference>
<keyword evidence="2" id="KW-1185">Reference proteome</keyword>